<dbReference type="Proteomes" id="UP000216533">
    <property type="component" value="Unassembled WGS sequence"/>
</dbReference>
<organism evidence="2 3">
    <name type="scientific">Parenemella sanctibonifatiensis</name>
    <dbReference type="NCBI Taxonomy" id="2016505"/>
    <lineage>
        <taxon>Bacteria</taxon>
        <taxon>Bacillati</taxon>
        <taxon>Actinomycetota</taxon>
        <taxon>Actinomycetes</taxon>
        <taxon>Propionibacteriales</taxon>
        <taxon>Propionibacteriaceae</taxon>
        <taxon>Parenemella</taxon>
    </lineage>
</organism>
<dbReference type="AlphaFoldDB" id="A0A255EBB8"/>
<protein>
    <submittedName>
        <fullName evidence="2">Uncharacterized protein</fullName>
    </submittedName>
</protein>
<proteinExistence type="predicted"/>
<name>A0A255EBB8_9ACTN</name>
<comment type="caution">
    <text evidence="2">The sequence shown here is derived from an EMBL/GenBank/DDBJ whole genome shotgun (WGS) entry which is preliminary data.</text>
</comment>
<reference evidence="2 3" key="1">
    <citation type="submission" date="2017-07" db="EMBL/GenBank/DDBJ databases">
        <title>Draft whole genome sequences of clinical Proprionibacteriaceae strains.</title>
        <authorList>
            <person name="Bernier A.-M."/>
            <person name="Bernard K."/>
            <person name="Domingo M.-C."/>
        </authorList>
    </citation>
    <scope>NUCLEOTIDE SEQUENCE [LARGE SCALE GENOMIC DNA]</scope>
    <source>
        <strain evidence="2 3">NML 160184</strain>
    </source>
</reference>
<accession>A0A255EBB8</accession>
<dbReference type="EMBL" id="NMVI01000018">
    <property type="protein sequence ID" value="OYN86702.1"/>
    <property type="molecule type" value="Genomic_DNA"/>
</dbReference>
<dbReference type="InterPro" id="IPR047681">
    <property type="entry name" value="PPA1309-like"/>
</dbReference>
<feature type="region of interest" description="Disordered" evidence="1">
    <location>
        <begin position="51"/>
        <end position="70"/>
    </location>
</feature>
<evidence type="ECO:0000313" key="3">
    <source>
        <dbReference type="Proteomes" id="UP000216533"/>
    </source>
</evidence>
<evidence type="ECO:0000256" key="1">
    <source>
        <dbReference type="SAM" id="MobiDB-lite"/>
    </source>
</evidence>
<evidence type="ECO:0000313" key="2">
    <source>
        <dbReference type="EMBL" id="OYN86702.1"/>
    </source>
</evidence>
<dbReference type="NCBIfam" id="NF040618">
    <property type="entry name" value="PPA1309_fam"/>
    <property type="match status" value="1"/>
</dbReference>
<sequence>MDDALVAALMEVERHVGSAGWGQPARLFALVPTAELIAAEPHLAEHLGVSAATEPQPGALTPVEQDPWPGARDDRPWEALARISFPATVHGCVLSLERAFLSSTHAAELSDDPATAAEQVANDPRAQEIRAVVGVTRTGGRHGVARLKSHPDDLLGAAELVPGLPDLLAATLEDDA</sequence>
<gene>
    <name evidence="2" type="ORF">CGZ92_09980</name>
</gene>